<evidence type="ECO:0000256" key="1">
    <source>
        <dbReference type="ARBA" id="ARBA00001971"/>
    </source>
</evidence>
<gene>
    <name evidence="10" type="ORF">CERSUDRAFT_119940</name>
</gene>
<evidence type="ECO:0000313" key="11">
    <source>
        <dbReference type="Proteomes" id="UP000016930"/>
    </source>
</evidence>
<evidence type="ECO:0000256" key="4">
    <source>
        <dbReference type="ARBA" id="ARBA00022723"/>
    </source>
</evidence>
<evidence type="ECO:0000256" key="5">
    <source>
        <dbReference type="ARBA" id="ARBA00023002"/>
    </source>
</evidence>
<keyword evidence="9" id="KW-0472">Membrane</keyword>
<dbReference type="STRING" id="914234.M2QGR6"/>
<keyword evidence="5" id="KW-0560">Oxidoreductase</keyword>
<keyword evidence="4 8" id="KW-0479">Metal-binding</keyword>
<accession>M2QGR6</accession>
<keyword evidence="9" id="KW-0812">Transmembrane</keyword>
<evidence type="ECO:0000313" key="10">
    <source>
        <dbReference type="EMBL" id="EMD31235.1"/>
    </source>
</evidence>
<dbReference type="EMBL" id="KB445821">
    <property type="protein sequence ID" value="EMD31235.1"/>
    <property type="molecule type" value="Genomic_DNA"/>
</dbReference>
<evidence type="ECO:0000256" key="7">
    <source>
        <dbReference type="ARBA" id="ARBA00023033"/>
    </source>
</evidence>
<protein>
    <recommendedName>
        <fullName evidence="12">High nitrogen upregulated cytochrome P450 monooxygenase 2</fullName>
    </recommendedName>
</protein>
<keyword evidence="8" id="KW-0349">Heme</keyword>
<organism evidence="10 11">
    <name type="scientific">Ceriporiopsis subvermispora (strain B)</name>
    <name type="common">White-rot fungus</name>
    <name type="synonym">Gelatoporia subvermispora</name>
    <dbReference type="NCBI Taxonomy" id="914234"/>
    <lineage>
        <taxon>Eukaryota</taxon>
        <taxon>Fungi</taxon>
        <taxon>Dikarya</taxon>
        <taxon>Basidiomycota</taxon>
        <taxon>Agaricomycotina</taxon>
        <taxon>Agaricomycetes</taxon>
        <taxon>Polyporales</taxon>
        <taxon>Gelatoporiaceae</taxon>
        <taxon>Gelatoporia</taxon>
    </lineage>
</organism>
<feature type="binding site" description="axial binding residue" evidence="8">
    <location>
        <position position="496"/>
    </location>
    <ligand>
        <name>heme</name>
        <dbReference type="ChEBI" id="CHEBI:30413"/>
    </ligand>
    <ligandPart>
        <name>Fe</name>
        <dbReference type="ChEBI" id="CHEBI:18248"/>
    </ligandPart>
</feature>
<evidence type="ECO:0000256" key="6">
    <source>
        <dbReference type="ARBA" id="ARBA00023004"/>
    </source>
</evidence>
<comment type="cofactor">
    <cofactor evidence="1 8">
        <name>heme</name>
        <dbReference type="ChEBI" id="CHEBI:30413"/>
    </cofactor>
</comment>
<dbReference type="InterPro" id="IPR002401">
    <property type="entry name" value="Cyt_P450_E_grp-I"/>
</dbReference>
<name>M2QGR6_CERS8</name>
<dbReference type="SUPFAM" id="SSF48264">
    <property type="entry name" value="Cytochrome P450"/>
    <property type="match status" value="1"/>
</dbReference>
<dbReference type="InterPro" id="IPR001128">
    <property type="entry name" value="Cyt_P450"/>
</dbReference>
<dbReference type="GO" id="GO:0004497">
    <property type="term" value="F:monooxygenase activity"/>
    <property type="evidence" value="ECO:0007669"/>
    <property type="project" value="UniProtKB-KW"/>
</dbReference>
<dbReference type="Pfam" id="PF00067">
    <property type="entry name" value="p450"/>
    <property type="match status" value="1"/>
</dbReference>
<dbReference type="HOGENOM" id="CLU_001570_14_10_1"/>
<comment type="similarity">
    <text evidence="3">Belongs to the cytochrome P450 family.</text>
</comment>
<keyword evidence="11" id="KW-1185">Reference proteome</keyword>
<feature type="transmembrane region" description="Helical" evidence="9">
    <location>
        <begin position="35"/>
        <end position="54"/>
    </location>
</feature>
<sequence>MSVLESPEMKSIPIVAIASIMAHWTFRRYEPKEPLVHLVILGIPPVLLSAFTSYDGTLLSIWGTSLVYWAILASSVVIYRLSPFHPLAQYPGPLLHKVSRLAFTRVALGGFQHMHLDQLHERYGDVVRVGPNALSIRDPAAIPGMLGTSGLPKNETYKARGLYPPVVSLISTSGEHHSALRKRWNRGFNSTALKEYELIVAGFVQELVDTVGRQTGSFDLGTYFSWFTFDVISRIAFGEGPHMLANGDVDGVWGIMQDSQEAGQVFSYMPWGAMYVKQLVPLGLGKDIHRFREYCTGRAKRRVERGSISKDLFYHLNDEDGLEKHKRSLPEVINDGILALIAGSDTTANVLTNLFYFLLANPAEYKRLQAEIDKYYPAGENALDTKHHQTMPILNAAINEALRLFPVVPGGSQRVSPPGGKVVGPYYIPEGTGTIIPTYCVNRDARNFAPYTSSFWPNRWLIAIGEMTSQEAGINESTFVHDTNAFMPFSFGPSNCVGKNLALQEMRMVVCHMLQRLELRFAPGYDIDSYESKLKDYFVIKRADLLVEIGVRSRGPV</sequence>
<dbReference type="InterPro" id="IPR050121">
    <property type="entry name" value="Cytochrome_P450_monoxygenase"/>
</dbReference>
<dbReference type="CDD" id="cd11061">
    <property type="entry name" value="CYP67-like"/>
    <property type="match status" value="1"/>
</dbReference>
<dbReference type="PRINTS" id="PR00463">
    <property type="entry name" value="EP450I"/>
</dbReference>
<dbReference type="Proteomes" id="UP000016930">
    <property type="component" value="Unassembled WGS sequence"/>
</dbReference>
<evidence type="ECO:0000256" key="3">
    <source>
        <dbReference type="ARBA" id="ARBA00010617"/>
    </source>
</evidence>
<dbReference type="GO" id="GO:0005506">
    <property type="term" value="F:iron ion binding"/>
    <property type="evidence" value="ECO:0007669"/>
    <property type="project" value="InterPro"/>
</dbReference>
<dbReference type="OrthoDB" id="6692864at2759"/>
<keyword evidence="7" id="KW-0503">Monooxygenase</keyword>
<dbReference type="PANTHER" id="PTHR24305:SF187">
    <property type="entry name" value="P450, PUTATIVE (EUROFUNG)-RELATED"/>
    <property type="match status" value="1"/>
</dbReference>
<evidence type="ECO:0000256" key="9">
    <source>
        <dbReference type="SAM" id="Phobius"/>
    </source>
</evidence>
<dbReference type="GO" id="GO:0016705">
    <property type="term" value="F:oxidoreductase activity, acting on paired donors, with incorporation or reduction of molecular oxygen"/>
    <property type="evidence" value="ECO:0007669"/>
    <property type="project" value="InterPro"/>
</dbReference>
<reference evidence="10 11" key="1">
    <citation type="journal article" date="2012" name="Proc. Natl. Acad. Sci. U.S.A.">
        <title>Comparative genomics of Ceriporiopsis subvermispora and Phanerochaete chrysosporium provide insight into selective ligninolysis.</title>
        <authorList>
            <person name="Fernandez-Fueyo E."/>
            <person name="Ruiz-Duenas F.J."/>
            <person name="Ferreira P."/>
            <person name="Floudas D."/>
            <person name="Hibbett D.S."/>
            <person name="Canessa P."/>
            <person name="Larrondo L.F."/>
            <person name="James T.Y."/>
            <person name="Seelenfreund D."/>
            <person name="Lobos S."/>
            <person name="Polanco R."/>
            <person name="Tello M."/>
            <person name="Honda Y."/>
            <person name="Watanabe T."/>
            <person name="Watanabe T."/>
            <person name="Ryu J.S."/>
            <person name="Kubicek C.P."/>
            <person name="Schmoll M."/>
            <person name="Gaskell J."/>
            <person name="Hammel K.E."/>
            <person name="St John F.J."/>
            <person name="Vanden Wymelenberg A."/>
            <person name="Sabat G."/>
            <person name="Splinter BonDurant S."/>
            <person name="Syed K."/>
            <person name="Yadav J.S."/>
            <person name="Doddapaneni H."/>
            <person name="Subramanian V."/>
            <person name="Lavin J.L."/>
            <person name="Oguiza J.A."/>
            <person name="Perez G."/>
            <person name="Pisabarro A.G."/>
            <person name="Ramirez L."/>
            <person name="Santoyo F."/>
            <person name="Master E."/>
            <person name="Coutinho P.M."/>
            <person name="Henrissat B."/>
            <person name="Lombard V."/>
            <person name="Magnuson J.K."/>
            <person name="Kuees U."/>
            <person name="Hori C."/>
            <person name="Igarashi K."/>
            <person name="Samejima M."/>
            <person name="Held B.W."/>
            <person name="Barry K.W."/>
            <person name="LaButti K.M."/>
            <person name="Lapidus A."/>
            <person name="Lindquist E.A."/>
            <person name="Lucas S.M."/>
            <person name="Riley R."/>
            <person name="Salamov A.A."/>
            <person name="Hoffmeister D."/>
            <person name="Schwenk D."/>
            <person name="Hadar Y."/>
            <person name="Yarden O."/>
            <person name="de Vries R.P."/>
            <person name="Wiebenga A."/>
            <person name="Stenlid J."/>
            <person name="Eastwood D."/>
            <person name="Grigoriev I.V."/>
            <person name="Berka R.M."/>
            <person name="Blanchette R.A."/>
            <person name="Kersten P."/>
            <person name="Martinez A.T."/>
            <person name="Vicuna R."/>
            <person name="Cullen D."/>
        </authorList>
    </citation>
    <scope>NUCLEOTIDE SEQUENCE [LARGE SCALE GENOMIC DNA]</scope>
    <source>
        <strain evidence="10 11">B</strain>
    </source>
</reference>
<dbReference type="InterPro" id="IPR036396">
    <property type="entry name" value="Cyt_P450_sf"/>
</dbReference>
<dbReference type="AlphaFoldDB" id="M2QGR6"/>
<evidence type="ECO:0008006" key="12">
    <source>
        <dbReference type="Google" id="ProtNLM"/>
    </source>
</evidence>
<dbReference type="PRINTS" id="PR00385">
    <property type="entry name" value="P450"/>
</dbReference>
<dbReference type="PANTHER" id="PTHR24305">
    <property type="entry name" value="CYTOCHROME P450"/>
    <property type="match status" value="1"/>
</dbReference>
<evidence type="ECO:0000256" key="2">
    <source>
        <dbReference type="ARBA" id="ARBA00005179"/>
    </source>
</evidence>
<keyword evidence="6 8" id="KW-0408">Iron</keyword>
<dbReference type="GO" id="GO:0020037">
    <property type="term" value="F:heme binding"/>
    <property type="evidence" value="ECO:0007669"/>
    <property type="project" value="InterPro"/>
</dbReference>
<dbReference type="Gene3D" id="1.10.630.10">
    <property type="entry name" value="Cytochrome P450"/>
    <property type="match status" value="1"/>
</dbReference>
<proteinExistence type="inferred from homology"/>
<evidence type="ECO:0000256" key="8">
    <source>
        <dbReference type="PIRSR" id="PIRSR602401-1"/>
    </source>
</evidence>
<keyword evidence="9" id="KW-1133">Transmembrane helix</keyword>
<comment type="pathway">
    <text evidence="2">Secondary metabolite biosynthesis.</text>
</comment>
<feature type="transmembrane region" description="Helical" evidence="9">
    <location>
        <begin position="60"/>
        <end position="79"/>
    </location>
</feature>